<name>A0ABS8SA61_DATST</name>
<dbReference type="EMBL" id="JACEIK010000363">
    <property type="protein sequence ID" value="MCD7455726.1"/>
    <property type="molecule type" value="Genomic_DNA"/>
</dbReference>
<sequence>MANRESQKRGKTKRGRREKQEQWLGRGQVRVAGKVRGEDLVVCDAGGRGERKGYGGCMEREEEFHWGYEIMVREWWRAWTKREGDRGWRVRLLRRKEWSKREEGWCGINGGWFGLRFSMVFPQRFLVVGRGEPGRRPAFCFPMTRNGRRLMRGVWCGVAVCWQVRMKGSTMVKAFNPRTMLSP</sequence>
<evidence type="ECO:0000256" key="1">
    <source>
        <dbReference type="SAM" id="MobiDB-lite"/>
    </source>
</evidence>
<dbReference type="Proteomes" id="UP000823775">
    <property type="component" value="Unassembled WGS sequence"/>
</dbReference>
<organism evidence="2 3">
    <name type="scientific">Datura stramonium</name>
    <name type="common">Jimsonweed</name>
    <name type="synonym">Common thornapple</name>
    <dbReference type="NCBI Taxonomy" id="4076"/>
    <lineage>
        <taxon>Eukaryota</taxon>
        <taxon>Viridiplantae</taxon>
        <taxon>Streptophyta</taxon>
        <taxon>Embryophyta</taxon>
        <taxon>Tracheophyta</taxon>
        <taxon>Spermatophyta</taxon>
        <taxon>Magnoliopsida</taxon>
        <taxon>eudicotyledons</taxon>
        <taxon>Gunneridae</taxon>
        <taxon>Pentapetalae</taxon>
        <taxon>asterids</taxon>
        <taxon>lamiids</taxon>
        <taxon>Solanales</taxon>
        <taxon>Solanaceae</taxon>
        <taxon>Solanoideae</taxon>
        <taxon>Datureae</taxon>
        <taxon>Datura</taxon>
    </lineage>
</organism>
<feature type="region of interest" description="Disordered" evidence="1">
    <location>
        <begin position="1"/>
        <end position="21"/>
    </location>
</feature>
<comment type="caution">
    <text evidence="2">The sequence shown here is derived from an EMBL/GenBank/DDBJ whole genome shotgun (WGS) entry which is preliminary data.</text>
</comment>
<gene>
    <name evidence="2" type="ORF">HAX54_029297</name>
</gene>
<reference evidence="2 3" key="1">
    <citation type="journal article" date="2021" name="BMC Genomics">
        <title>Datura genome reveals duplications of psychoactive alkaloid biosynthetic genes and high mutation rate following tissue culture.</title>
        <authorList>
            <person name="Rajewski A."/>
            <person name="Carter-House D."/>
            <person name="Stajich J."/>
            <person name="Litt A."/>
        </authorList>
    </citation>
    <scope>NUCLEOTIDE SEQUENCE [LARGE SCALE GENOMIC DNA]</scope>
    <source>
        <strain evidence="2">AR-01</strain>
    </source>
</reference>
<protein>
    <submittedName>
        <fullName evidence="2">Uncharacterized protein</fullName>
    </submittedName>
</protein>
<keyword evidence="3" id="KW-1185">Reference proteome</keyword>
<evidence type="ECO:0000313" key="2">
    <source>
        <dbReference type="EMBL" id="MCD7455726.1"/>
    </source>
</evidence>
<accession>A0ABS8SA61</accession>
<proteinExistence type="predicted"/>
<evidence type="ECO:0000313" key="3">
    <source>
        <dbReference type="Proteomes" id="UP000823775"/>
    </source>
</evidence>